<keyword evidence="4" id="KW-0004">4Fe-4S</keyword>
<feature type="compositionally biased region" description="Basic and acidic residues" evidence="7">
    <location>
        <begin position="229"/>
        <end position="238"/>
    </location>
</feature>
<organism evidence="8 9">
    <name type="scientific">Setomelanomma holmii</name>
    <dbReference type="NCBI Taxonomy" id="210430"/>
    <lineage>
        <taxon>Eukaryota</taxon>
        <taxon>Fungi</taxon>
        <taxon>Dikarya</taxon>
        <taxon>Ascomycota</taxon>
        <taxon>Pezizomycotina</taxon>
        <taxon>Dothideomycetes</taxon>
        <taxon>Pleosporomycetidae</taxon>
        <taxon>Pleosporales</taxon>
        <taxon>Pleosporineae</taxon>
        <taxon>Phaeosphaeriaceae</taxon>
        <taxon>Setomelanomma</taxon>
    </lineage>
</organism>
<dbReference type="Proteomes" id="UP000799777">
    <property type="component" value="Unassembled WGS sequence"/>
</dbReference>
<dbReference type="GO" id="GO:0051539">
    <property type="term" value="F:4 iron, 4 sulfur cluster binding"/>
    <property type="evidence" value="ECO:0007669"/>
    <property type="project" value="UniProtKB-KW"/>
</dbReference>
<dbReference type="GO" id="GO:0045145">
    <property type="term" value="F:single-stranded DNA 5'-3' DNA exonuclease activity"/>
    <property type="evidence" value="ECO:0007669"/>
    <property type="project" value="InterPro"/>
</dbReference>
<reference evidence="8" key="1">
    <citation type="journal article" date="2020" name="Stud. Mycol.">
        <title>101 Dothideomycetes genomes: a test case for predicting lifestyles and emergence of pathogens.</title>
        <authorList>
            <person name="Haridas S."/>
            <person name="Albert R."/>
            <person name="Binder M."/>
            <person name="Bloem J."/>
            <person name="Labutti K."/>
            <person name="Salamov A."/>
            <person name="Andreopoulos B."/>
            <person name="Baker S."/>
            <person name="Barry K."/>
            <person name="Bills G."/>
            <person name="Bluhm B."/>
            <person name="Cannon C."/>
            <person name="Castanera R."/>
            <person name="Culley D."/>
            <person name="Daum C."/>
            <person name="Ezra D."/>
            <person name="Gonzalez J."/>
            <person name="Henrissat B."/>
            <person name="Kuo A."/>
            <person name="Liang C."/>
            <person name="Lipzen A."/>
            <person name="Lutzoni F."/>
            <person name="Magnuson J."/>
            <person name="Mondo S."/>
            <person name="Nolan M."/>
            <person name="Ohm R."/>
            <person name="Pangilinan J."/>
            <person name="Park H.-J."/>
            <person name="Ramirez L."/>
            <person name="Alfaro M."/>
            <person name="Sun H."/>
            <person name="Tritt A."/>
            <person name="Yoshinaga Y."/>
            <person name="Zwiers L.-H."/>
            <person name="Turgeon B."/>
            <person name="Goodwin S."/>
            <person name="Spatafora J."/>
            <person name="Crous P."/>
            <person name="Grigoriev I."/>
        </authorList>
    </citation>
    <scope>NUCLEOTIDE SEQUENCE</scope>
    <source>
        <strain evidence="8">CBS 110217</strain>
    </source>
</reference>
<proteinExistence type="inferred from homology"/>
<comment type="subunit">
    <text evidence="3">Monomer.</text>
</comment>
<evidence type="ECO:0000256" key="7">
    <source>
        <dbReference type="SAM" id="MobiDB-lite"/>
    </source>
</evidence>
<evidence type="ECO:0000256" key="6">
    <source>
        <dbReference type="ARBA" id="ARBA00022839"/>
    </source>
</evidence>
<comment type="similarity">
    <text evidence="2">Belongs to the EXO5 family.</text>
</comment>
<dbReference type="GO" id="GO:0036297">
    <property type="term" value="P:interstrand cross-link repair"/>
    <property type="evidence" value="ECO:0007669"/>
    <property type="project" value="TreeGrafter"/>
</dbReference>
<keyword evidence="4" id="KW-0479">Metal-binding</keyword>
<dbReference type="PANTHER" id="PTHR14464">
    <property type="entry name" value="EXONUCLEASE V"/>
    <property type="match status" value="1"/>
</dbReference>
<keyword evidence="6" id="KW-0378">Hydrolase</keyword>
<evidence type="ECO:0000256" key="5">
    <source>
        <dbReference type="ARBA" id="ARBA00022722"/>
    </source>
</evidence>
<evidence type="ECO:0000256" key="3">
    <source>
        <dbReference type="ARBA" id="ARBA00011245"/>
    </source>
</evidence>
<evidence type="ECO:0000256" key="4">
    <source>
        <dbReference type="ARBA" id="ARBA00022485"/>
    </source>
</evidence>
<feature type="region of interest" description="Disordered" evidence="7">
    <location>
        <begin position="197"/>
        <end position="238"/>
    </location>
</feature>
<evidence type="ECO:0008006" key="10">
    <source>
        <dbReference type="Google" id="ProtNLM"/>
    </source>
</evidence>
<keyword evidence="4" id="KW-0408">Iron</keyword>
<dbReference type="Pfam" id="PF09810">
    <property type="entry name" value="Exo5"/>
    <property type="match status" value="1"/>
</dbReference>
<evidence type="ECO:0000313" key="8">
    <source>
        <dbReference type="EMBL" id="KAF2027253.1"/>
    </source>
</evidence>
<keyword evidence="6" id="KW-0269">Exonuclease</keyword>
<protein>
    <recommendedName>
        <fullName evidence="10">Exonuclease V</fullName>
    </recommendedName>
</protein>
<name>A0A9P4H2S4_9PLEO</name>
<dbReference type="AlphaFoldDB" id="A0A9P4H2S4"/>
<dbReference type="PANTHER" id="PTHR14464:SF4">
    <property type="entry name" value="EXONUCLEASE V"/>
    <property type="match status" value="1"/>
</dbReference>
<accession>A0A9P4H2S4</accession>
<evidence type="ECO:0000313" key="9">
    <source>
        <dbReference type="Proteomes" id="UP000799777"/>
    </source>
</evidence>
<evidence type="ECO:0000256" key="1">
    <source>
        <dbReference type="ARBA" id="ARBA00001966"/>
    </source>
</evidence>
<feature type="region of interest" description="Disordered" evidence="7">
    <location>
        <begin position="144"/>
        <end position="165"/>
    </location>
</feature>
<keyword evidence="5" id="KW-0540">Nuclease</keyword>
<comment type="caution">
    <text evidence="8">The sequence shown here is derived from an EMBL/GenBank/DDBJ whole genome shotgun (WGS) entry which is preliminary data.</text>
</comment>
<sequence length="600" mass="66869">MMVRDINSIIASAHDLTSLRGSAPAFGTRRAFATPTSTISPLDDGTMAAPTTQLTGDTSEYGSEVDMRSVATVSDYGSDIGFEDIDEDTILAGVLDTITEARSTARGIVLPSIEFEEGEPEDEEQDVDGLVQFHRPAVMRVAKGKREPNPADMQRDYESSPLRARETLEVEYDERSRRAWSVPLEEPPSPSRIAQTFSQYKSDPSTPRAGAAPLPAASVSAGAGEDAGEDARPPLERFRTKPKKPLSVTDLVSPAWCELQYFYTLSKFGRKPRTQAMRNGSKMHQKLEDEVHTAVPVQVESKEDRFGLRIWNAISGLRCLRETGLTRELEVWGVLEGQVVNGVIDELSHECPDAAFEEQAERARAERDGGIIPLPPRQQSIAQAFAKASSQKDDHMWLGSLEPDQQVYLADVKTRSVRSLPASASLRPTWMQLMLYRKLLESLSLNTVDAETVFSRYEVRPLDSFTSTFLEEISGIGPNNEAANYPNLLSLWSLLITEMQAALPPSSLSPILRAEFRYVKTGEVIGSELTVYENEVIDSYVTEEMAWWKGTREAKGVEMEEAFKCRICDFADECTWRNIKVEEATEKSRLRRLARERSAV</sequence>
<dbReference type="EMBL" id="ML978229">
    <property type="protein sequence ID" value="KAF2027253.1"/>
    <property type="molecule type" value="Genomic_DNA"/>
</dbReference>
<keyword evidence="4" id="KW-0411">Iron-sulfur</keyword>
<keyword evidence="9" id="KW-1185">Reference proteome</keyword>
<dbReference type="GO" id="GO:0005739">
    <property type="term" value="C:mitochondrion"/>
    <property type="evidence" value="ECO:0007669"/>
    <property type="project" value="TreeGrafter"/>
</dbReference>
<comment type="cofactor">
    <cofactor evidence="1">
        <name>[4Fe-4S] cluster</name>
        <dbReference type="ChEBI" id="CHEBI:49883"/>
    </cofactor>
</comment>
<dbReference type="GO" id="GO:0005634">
    <property type="term" value="C:nucleus"/>
    <property type="evidence" value="ECO:0007669"/>
    <property type="project" value="TreeGrafter"/>
</dbReference>
<evidence type="ECO:0000256" key="2">
    <source>
        <dbReference type="ARBA" id="ARBA00009797"/>
    </source>
</evidence>
<gene>
    <name evidence="8" type="ORF">EK21DRAFT_102686</name>
</gene>
<dbReference type="InterPro" id="IPR019190">
    <property type="entry name" value="EXOV"/>
</dbReference>
<dbReference type="OrthoDB" id="354769at2759"/>